<dbReference type="SUPFAM" id="SSF55811">
    <property type="entry name" value="Nudix"/>
    <property type="match status" value="1"/>
</dbReference>
<dbReference type="Gene3D" id="3.90.79.10">
    <property type="entry name" value="Nucleoside Triphosphate Pyrophosphohydrolase"/>
    <property type="match status" value="1"/>
</dbReference>
<dbReference type="PANTHER" id="PTHR21340">
    <property type="entry name" value="DIADENOSINE 5,5-P1,P4-TETRAPHOSPHATE PYROPHOSPHOHYDROLASE MUTT"/>
    <property type="match status" value="1"/>
</dbReference>
<dbReference type="CDD" id="cd03673">
    <property type="entry name" value="NUDIX_Ap6A_hydrolase"/>
    <property type="match status" value="1"/>
</dbReference>
<dbReference type="PROSITE" id="PS00893">
    <property type="entry name" value="NUDIX_BOX"/>
    <property type="match status" value="1"/>
</dbReference>
<keyword evidence="4" id="KW-1185">Reference proteome</keyword>
<dbReference type="InterPro" id="IPR020084">
    <property type="entry name" value="NUDIX_hydrolase_CS"/>
</dbReference>
<name>A0A939JQQ5_9ACTN</name>
<evidence type="ECO:0000313" key="4">
    <source>
        <dbReference type="Proteomes" id="UP000664781"/>
    </source>
</evidence>
<dbReference type="GO" id="GO:0006167">
    <property type="term" value="P:AMP biosynthetic process"/>
    <property type="evidence" value="ECO:0007669"/>
    <property type="project" value="TreeGrafter"/>
</dbReference>
<feature type="domain" description="Nudix hydrolase" evidence="2">
    <location>
        <begin position="14"/>
        <end position="141"/>
    </location>
</feature>
<dbReference type="EMBL" id="JAFMOF010000001">
    <property type="protein sequence ID" value="MBO0652799.1"/>
    <property type="molecule type" value="Genomic_DNA"/>
</dbReference>
<dbReference type="PANTHER" id="PTHR21340:SF0">
    <property type="entry name" value="BIS(5'-NUCLEOSYL)-TETRAPHOSPHATASE [ASYMMETRICAL]"/>
    <property type="match status" value="1"/>
</dbReference>
<comment type="caution">
    <text evidence="3">The sequence shown here is derived from an EMBL/GenBank/DDBJ whole genome shotgun (WGS) entry which is preliminary data.</text>
</comment>
<dbReference type="PROSITE" id="PS51462">
    <property type="entry name" value="NUDIX"/>
    <property type="match status" value="1"/>
</dbReference>
<dbReference type="Pfam" id="PF00293">
    <property type="entry name" value="NUDIX"/>
    <property type="match status" value="1"/>
</dbReference>
<dbReference type="AlphaFoldDB" id="A0A939JQQ5"/>
<dbReference type="RefSeq" id="WP_207246914.1">
    <property type="nucleotide sequence ID" value="NZ_JAFMOF010000001.1"/>
</dbReference>
<proteinExistence type="predicted"/>
<sequence>MTGQRREPPGPGGDVVRAAGCVLWRRGERHPVEVALVHRPKYDDWSWPKGKLKRGEDPLRGAVREVLEETGMRCVPGAALETSRYVVDGRPKEVHYWLAEAVGGAFAPNKEVDEVVWLPPADARLRLTHDRDRPLVDALLAELG</sequence>
<evidence type="ECO:0000259" key="2">
    <source>
        <dbReference type="PROSITE" id="PS51462"/>
    </source>
</evidence>
<gene>
    <name evidence="3" type="ORF">J1792_08370</name>
</gene>
<accession>A0A939JQQ5</accession>
<evidence type="ECO:0000313" key="3">
    <source>
        <dbReference type="EMBL" id="MBO0652799.1"/>
    </source>
</evidence>
<dbReference type="Proteomes" id="UP000664781">
    <property type="component" value="Unassembled WGS sequence"/>
</dbReference>
<dbReference type="GO" id="GO:0004081">
    <property type="term" value="F:bis(5'-nucleosyl)-tetraphosphatase (asymmetrical) activity"/>
    <property type="evidence" value="ECO:0007669"/>
    <property type="project" value="TreeGrafter"/>
</dbReference>
<dbReference type="InterPro" id="IPR015797">
    <property type="entry name" value="NUDIX_hydrolase-like_dom_sf"/>
</dbReference>
<dbReference type="InterPro" id="IPR051325">
    <property type="entry name" value="Nudix_hydrolase_domain"/>
</dbReference>
<organism evidence="3 4">
    <name type="scientific">Streptomyces triculaminicus</name>
    <dbReference type="NCBI Taxonomy" id="2816232"/>
    <lineage>
        <taxon>Bacteria</taxon>
        <taxon>Bacillati</taxon>
        <taxon>Actinomycetota</taxon>
        <taxon>Actinomycetes</taxon>
        <taxon>Kitasatosporales</taxon>
        <taxon>Streptomycetaceae</taxon>
        <taxon>Streptomyces</taxon>
    </lineage>
</organism>
<protein>
    <submittedName>
        <fullName evidence="3">NUDIX hydrolase</fullName>
    </submittedName>
</protein>
<reference evidence="3" key="1">
    <citation type="submission" date="2021-03" db="EMBL/GenBank/DDBJ databases">
        <title>Streptomyces strains.</title>
        <authorList>
            <person name="Lund M.B."/>
            <person name="Toerring T."/>
        </authorList>
    </citation>
    <scope>NUCLEOTIDE SEQUENCE</scope>
    <source>
        <strain evidence="3">JCM 4242</strain>
    </source>
</reference>
<evidence type="ECO:0000256" key="1">
    <source>
        <dbReference type="ARBA" id="ARBA00022801"/>
    </source>
</evidence>
<keyword evidence="1 3" id="KW-0378">Hydrolase</keyword>
<dbReference type="GO" id="GO:0006754">
    <property type="term" value="P:ATP biosynthetic process"/>
    <property type="evidence" value="ECO:0007669"/>
    <property type="project" value="TreeGrafter"/>
</dbReference>
<dbReference type="InterPro" id="IPR000086">
    <property type="entry name" value="NUDIX_hydrolase_dom"/>
</dbReference>